<feature type="transmembrane region" description="Helical" evidence="4">
    <location>
        <begin position="223"/>
        <end position="241"/>
    </location>
</feature>
<dbReference type="PANTHER" id="PTHR23521:SF3">
    <property type="entry name" value="MFS TRANSPORTER"/>
    <property type="match status" value="1"/>
</dbReference>
<feature type="transmembrane region" description="Helical" evidence="4">
    <location>
        <begin position="343"/>
        <end position="364"/>
    </location>
</feature>
<dbReference type="Proteomes" id="UP000603940">
    <property type="component" value="Unassembled WGS sequence"/>
</dbReference>
<feature type="transmembrane region" description="Helical" evidence="4">
    <location>
        <begin position="282"/>
        <end position="301"/>
    </location>
</feature>
<dbReference type="InterPro" id="IPR036259">
    <property type="entry name" value="MFS_trans_sf"/>
</dbReference>
<feature type="domain" description="Major facilitator superfamily (MFS) profile" evidence="5">
    <location>
        <begin position="1"/>
        <end position="396"/>
    </location>
</feature>
<evidence type="ECO:0000256" key="2">
    <source>
        <dbReference type="ARBA" id="ARBA00022989"/>
    </source>
</evidence>
<feature type="transmembrane region" description="Helical" evidence="4">
    <location>
        <begin position="77"/>
        <end position="97"/>
    </location>
</feature>
<evidence type="ECO:0000313" key="6">
    <source>
        <dbReference type="EMBL" id="MBC9180029.1"/>
    </source>
</evidence>
<feature type="transmembrane region" description="Helical" evidence="4">
    <location>
        <begin position="253"/>
        <end position="275"/>
    </location>
</feature>
<dbReference type="RefSeq" id="WP_187781006.1">
    <property type="nucleotide sequence ID" value="NZ_JACTUZ010000219.1"/>
</dbReference>
<feature type="transmembrane region" description="Helical" evidence="4">
    <location>
        <begin position="166"/>
        <end position="186"/>
    </location>
</feature>
<organism evidence="6 7">
    <name type="scientific">Pseudoroseomonas ludipueritiae</name>
    <dbReference type="NCBI Taxonomy" id="198093"/>
    <lineage>
        <taxon>Bacteria</taxon>
        <taxon>Pseudomonadati</taxon>
        <taxon>Pseudomonadota</taxon>
        <taxon>Alphaproteobacteria</taxon>
        <taxon>Acetobacterales</taxon>
        <taxon>Acetobacteraceae</taxon>
        <taxon>Pseudoroseomonas</taxon>
    </lineage>
</organism>
<keyword evidence="3 4" id="KW-0472">Membrane</keyword>
<dbReference type="Gene3D" id="1.20.1250.20">
    <property type="entry name" value="MFS general substrate transporter like domains"/>
    <property type="match status" value="2"/>
</dbReference>
<evidence type="ECO:0000313" key="7">
    <source>
        <dbReference type="Proteomes" id="UP000603940"/>
    </source>
</evidence>
<dbReference type="SUPFAM" id="SSF103473">
    <property type="entry name" value="MFS general substrate transporter"/>
    <property type="match status" value="1"/>
</dbReference>
<feature type="transmembrane region" description="Helical" evidence="4">
    <location>
        <begin position="307"/>
        <end position="331"/>
    </location>
</feature>
<reference evidence="6 7" key="1">
    <citation type="journal article" date="2009" name="Int. J. Syst. Evol. Microbiol.">
        <title>Transfer of Teichococcus ludipueritiae and Muricoccus roseus to the genus Roseomonas, as Roseomonas ludipueritiae comb. nov. and Roseomonas rosea comb. nov., respectively, and emended description of the genus Roseomonas.</title>
        <authorList>
            <person name="Sanchez-Porro C."/>
            <person name="Gallego V."/>
            <person name="Busse H.J."/>
            <person name="Kampfer P."/>
            <person name="Ventosa A."/>
        </authorList>
    </citation>
    <scope>NUCLEOTIDE SEQUENCE [LARGE SCALE GENOMIC DNA]</scope>
    <source>
        <strain evidence="6 7">DSM 14915</strain>
    </source>
</reference>
<keyword evidence="1 4" id="KW-0812">Transmembrane</keyword>
<evidence type="ECO:0000256" key="3">
    <source>
        <dbReference type="ARBA" id="ARBA00023136"/>
    </source>
</evidence>
<dbReference type="PROSITE" id="PS50850">
    <property type="entry name" value="MFS"/>
    <property type="match status" value="1"/>
</dbReference>
<dbReference type="InterPro" id="IPR020846">
    <property type="entry name" value="MFS_dom"/>
</dbReference>
<evidence type="ECO:0000256" key="1">
    <source>
        <dbReference type="ARBA" id="ARBA00022692"/>
    </source>
</evidence>
<accession>A0ABR7REE2</accession>
<keyword evidence="2 4" id="KW-1133">Transmembrane helix</keyword>
<evidence type="ECO:0000259" key="5">
    <source>
        <dbReference type="PROSITE" id="PS50850"/>
    </source>
</evidence>
<dbReference type="InterPro" id="IPR011701">
    <property type="entry name" value="MFS"/>
</dbReference>
<name>A0ABR7REE2_9PROT</name>
<gene>
    <name evidence="6" type="ORF">IBL25_24080</name>
</gene>
<feature type="transmembrane region" description="Helical" evidence="4">
    <location>
        <begin position="43"/>
        <end position="65"/>
    </location>
</feature>
<dbReference type="Pfam" id="PF07690">
    <property type="entry name" value="MFS_1"/>
    <property type="match status" value="1"/>
</dbReference>
<feature type="non-terminal residue" evidence="6">
    <location>
        <position position="398"/>
    </location>
</feature>
<feature type="transmembrane region" description="Helical" evidence="4">
    <location>
        <begin position="103"/>
        <end position="121"/>
    </location>
</feature>
<evidence type="ECO:0000256" key="4">
    <source>
        <dbReference type="SAM" id="Phobius"/>
    </source>
</evidence>
<sequence>MNGKATNLALITTAQVLALSLWFSGTAAGPGMVREAGIAAGSAFQALLTGAVQAGFVLGTLVSAVLTLADRYDPRRFFIAAALLGAAVNAAILALPAGSDLAIAARFVTGAALAGVYPVGMKLAVGWADRSDTGLVIGILVGGLTLGSASPHLANALGGLDWRLTLATASLAAVAAAGLIGLVRLGPRHAPAAPFRPVAALELWRNRGTRLTTLGYLGHMWELYAMWAWVGAYLTASFAAWRGGGEVASGKAALATFSVVAAGTLGCVAAGLLADRLGRVRVTVWAMAVSGTCCLLAGPAFGLHPALTTALCLVWGVAVVADSAQFSASVAELSDPRLTGTMLTVQNCLGFALTLVTIHLMPALVASAGWGGAFALLAVGPALGCVAMLRLGRSPAAA</sequence>
<protein>
    <submittedName>
        <fullName evidence="6">MFS transporter</fullName>
    </submittedName>
</protein>
<keyword evidence="7" id="KW-1185">Reference proteome</keyword>
<comment type="caution">
    <text evidence="6">The sequence shown here is derived from an EMBL/GenBank/DDBJ whole genome shotgun (WGS) entry which is preliminary data.</text>
</comment>
<feature type="transmembrane region" description="Helical" evidence="4">
    <location>
        <begin position="133"/>
        <end position="154"/>
    </location>
</feature>
<feature type="transmembrane region" description="Helical" evidence="4">
    <location>
        <begin position="370"/>
        <end position="389"/>
    </location>
</feature>
<dbReference type="PANTHER" id="PTHR23521">
    <property type="entry name" value="TRANSPORTER MFS SUPERFAMILY"/>
    <property type="match status" value="1"/>
</dbReference>
<proteinExistence type="predicted"/>
<dbReference type="EMBL" id="JACTUZ010000219">
    <property type="protein sequence ID" value="MBC9180029.1"/>
    <property type="molecule type" value="Genomic_DNA"/>
</dbReference>